<accession>A0A367F6Y5</accession>
<proteinExistence type="predicted"/>
<evidence type="ECO:0000313" key="2">
    <source>
        <dbReference type="Proteomes" id="UP000252914"/>
    </source>
</evidence>
<reference evidence="1 2" key="1">
    <citation type="submission" date="2018-06" db="EMBL/GenBank/DDBJ databases">
        <title>Streptomyces reniochalinae sp. nov. and Streptomyces diacarnus sp. nov. from marine sponges.</title>
        <authorList>
            <person name="Li L."/>
        </authorList>
    </citation>
    <scope>NUCLEOTIDE SEQUENCE [LARGE SCALE GENOMIC DNA]</scope>
    <source>
        <strain evidence="1 2">LHW51701</strain>
    </source>
</reference>
<evidence type="ECO:0000313" key="1">
    <source>
        <dbReference type="EMBL" id="RCG25495.1"/>
    </source>
</evidence>
<dbReference type="Proteomes" id="UP000252914">
    <property type="component" value="Unassembled WGS sequence"/>
</dbReference>
<comment type="caution">
    <text evidence="1">The sequence shown here is derived from an EMBL/GenBank/DDBJ whole genome shotgun (WGS) entry which is preliminary data.</text>
</comment>
<organism evidence="1 2">
    <name type="scientific">Streptomyces diacarni</name>
    <dbReference type="NCBI Taxonomy" id="2800381"/>
    <lineage>
        <taxon>Bacteria</taxon>
        <taxon>Bacillati</taxon>
        <taxon>Actinomycetota</taxon>
        <taxon>Actinomycetes</taxon>
        <taxon>Kitasatosporales</taxon>
        <taxon>Streptomycetaceae</taxon>
        <taxon>Streptomyces</taxon>
    </lineage>
</organism>
<keyword evidence="2" id="KW-1185">Reference proteome</keyword>
<gene>
    <name evidence="1" type="ORF">DTL70_08870</name>
</gene>
<name>A0A367F6Y5_9ACTN</name>
<protein>
    <submittedName>
        <fullName evidence="1">Uncharacterized protein</fullName>
    </submittedName>
</protein>
<dbReference type="EMBL" id="QOIN01000036">
    <property type="protein sequence ID" value="RCG25495.1"/>
    <property type="molecule type" value="Genomic_DNA"/>
</dbReference>
<sequence length="78" mass="8949">MCLRHQPPPQLLMEAAAAIGSVPNSTIMTARRMYSMIPWMMAAMSIRNARIRYRKAGMPSDDVHIELIIWFSIANPYR</sequence>
<dbReference type="AlphaFoldDB" id="A0A367F6Y5"/>